<protein>
    <recommendedName>
        <fullName evidence="12">Succinate dehydrogenase [ubiquinone] cytochrome b small subunit</fullName>
    </recommendedName>
</protein>
<evidence type="ECO:0000256" key="6">
    <source>
        <dbReference type="ARBA" id="ARBA00022946"/>
    </source>
</evidence>
<keyword evidence="11" id="KW-0479">Metal-binding</keyword>
<evidence type="ECO:0000256" key="11">
    <source>
        <dbReference type="PIRSR" id="PIRSR607992-2"/>
    </source>
</evidence>
<evidence type="ECO:0000313" key="13">
    <source>
        <dbReference type="EMBL" id="GME66712.1"/>
    </source>
</evidence>
<feature type="binding site" evidence="10">
    <location>
        <position position="115"/>
    </location>
    <ligand>
        <name>a ubiquinone</name>
        <dbReference type="ChEBI" id="CHEBI:16389"/>
        <note>ligand shared with IP/SDHB</note>
    </ligand>
</feature>
<dbReference type="PANTHER" id="PTHR13337">
    <property type="entry name" value="SUCCINATE DEHYDROGENASE"/>
    <property type="match status" value="1"/>
</dbReference>
<evidence type="ECO:0000256" key="7">
    <source>
        <dbReference type="ARBA" id="ARBA00022989"/>
    </source>
</evidence>
<keyword evidence="5 12" id="KW-0999">Mitochondrion inner membrane</keyword>
<dbReference type="AlphaFoldDB" id="A0A9W6SX41"/>
<accession>A0A9W6SX41</accession>
<dbReference type="GO" id="GO:0048039">
    <property type="term" value="F:ubiquinone binding"/>
    <property type="evidence" value="ECO:0007669"/>
    <property type="project" value="TreeGrafter"/>
</dbReference>
<evidence type="ECO:0000256" key="3">
    <source>
        <dbReference type="ARBA" id="ARBA00022448"/>
    </source>
</evidence>
<evidence type="ECO:0000256" key="4">
    <source>
        <dbReference type="ARBA" id="ARBA00022692"/>
    </source>
</evidence>
<gene>
    <name evidence="13" type="ORF">Cboi02_000016200</name>
</gene>
<evidence type="ECO:0000256" key="2">
    <source>
        <dbReference type="ARBA" id="ARBA00007294"/>
    </source>
</evidence>
<dbReference type="SUPFAM" id="SSF81343">
    <property type="entry name" value="Fumarate reductase respiratory complex transmembrane subunits"/>
    <property type="match status" value="1"/>
</dbReference>
<dbReference type="Gene3D" id="1.20.1300.10">
    <property type="entry name" value="Fumarate reductase/succinate dehydrogenase, transmembrane subunit"/>
    <property type="match status" value="1"/>
</dbReference>
<dbReference type="Pfam" id="PF05328">
    <property type="entry name" value="CybS"/>
    <property type="match status" value="1"/>
</dbReference>
<comment type="similarity">
    <text evidence="2 12">Belongs to the CybS family.</text>
</comment>
<dbReference type="InterPro" id="IPR007992">
    <property type="entry name" value="CybS"/>
</dbReference>
<dbReference type="InterPro" id="IPR034804">
    <property type="entry name" value="SQR/QFR_C/D"/>
</dbReference>
<evidence type="ECO:0000313" key="14">
    <source>
        <dbReference type="Proteomes" id="UP001165120"/>
    </source>
</evidence>
<comment type="caution">
    <text evidence="13">The sequence shown here is derived from an EMBL/GenBank/DDBJ whole genome shotgun (WGS) entry which is preliminary data.</text>
</comment>
<keyword evidence="3" id="KW-0813">Transport</keyword>
<dbReference type="GO" id="GO:0005743">
    <property type="term" value="C:mitochondrial inner membrane"/>
    <property type="evidence" value="ECO:0007669"/>
    <property type="project" value="UniProtKB-SubCell"/>
</dbReference>
<evidence type="ECO:0000256" key="1">
    <source>
        <dbReference type="ARBA" id="ARBA00004448"/>
    </source>
</evidence>
<keyword evidence="9 12" id="KW-0472">Membrane</keyword>
<reference evidence="13" key="1">
    <citation type="submission" date="2023-04" db="EMBL/GenBank/DDBJ databases">
        <title>Candida boidinii NBRC 10035.</title>
        <authorList>
            <person name="Ichikawa N."/>
            <person name="Sato H."/>
            <person name="Tonouchi N."/>
        </authorList>
    </citation>
    <scope>NUCLEOTIDE SEQUENCE</scope>
    <source>
        <strain evidence="13">NBRC 10035</strain>
    </source>
</reference>
<dbReference type="GO" id="GO:0006099">
    <property type="term" value="P:tricarboxylic acid cycle"/>
    <property type="evidence" value="ECO:0007669"/>
    <property type="project" value="TreeGrafter"/>
</dbReference>
<evidence type="ECO:0000256" key="8">
    <source>
        <dbReference type="ARBA" id="ARBA00023128"/>
    </source>
</evidence>
<dbReference type="CDD" id="cd03496">
    <property type="entry name" value="SQR_TypeC_CybS"/>
    <property type="match status" value="1"/>
</dbReference>
<keyword evidence="6 12" id="KW-0809">Transit peptide</keyword>
<name>A0A9W6SX41_CANBO</name>
<keyword evidence="14" id="KW-1185">Reference proteome</keyword>
<feature type="binding site" description="axial binding residue" evidence="11">
    <location>
        <position position="103"/>
    </location>
    <ligand>
        <name>heme b</name>
        <dbReference type="ChEBI" id="CHEBI:60344"/>
        <note>ligand shared with SDHC</note>
    </ligand>
    <ligandPart>
        <name>Fe</name>
        <dbReference type="ChEBI" id="CHEBI:18248"/>
    </ligandPart>
</feature>
<proteinExistence type="inferred from homology"/>
<keyword evidence="11" id="KW-0408">Iron</keyword>
<sequence>MLANSLIRPNLLSRGSRFVSSPSTTLNALRSLSFIKTIPQPPGNIIGTVNDAYVPPKPSHLHGSLHWVSERIVTLALVPLTVAPLVTGTAFFDSALAGVLLYHCYAGFQSCIIDYIPVRVYGSLHSAAMALLTFGSLVSAYGIYQIENTEEEGLVGLIKKVWTA</sequence>
<evidence type="ECO:0000256" key="10">
    <source>
        <dbReference type="PIRSR" id="PIRSR607992-1"/>
    </source>
</evidence>
<keyword evidence="8 12" id="KW-0496">Mitochondrion</keyword>
<keyword evidence="7" id="KW-1133">Transmembrane helix</keyword>
<dbReference type="EMBL" id="BSXN01000025">
    <property type="protein sequence ID" value="GME66712.1"/>
    <property type="molecule type" value="Genomic_DNA"/>
</dbReference>
<evidence type="ECO:0000256" key="5">
    <source>
        <dbReference type="ARBA" id="ARBA00022792"/>
    </source>
</evidence>
<dbReference type="Proteomes" id="UP001165120">
    <property type="component" value="Unassembled WGS sequence"/>
</dbReference>
<comment type="subcellular location">
    <subcellularLocation>
        <location evidence="1 12">Mitochondrion inner membrane</location>
        <topology evidence="1 12">Multi-pass membrane protein</topology>
    </subcellularLocation>
</comment>
<dbReference type="PANTHER" id="PTHR13337:SF2">
    <property type="entry name" value="SUCCINATE DEHYDROGENASE [UBIQUINONE] CYTOCHROME B SMALL SUBUNIT, MITOCHONDRIAL"/>
    <property type="match status" value="1"/>
</dbReference>
<dbReference type="GO" id="GO:0020037">
    <property type="term" value="F:heme binding"/>
    <property type="evidence" value="ECO:0007669"/>
    <property type="project" value="TreeGrafter"/>
</dbReference>
<dbReference type="GO" id="GO:0006121">
    <property type="term" value="P:mitochondrial electron transport, succinate to ubiquinone"/>
    <property type="evidence" value="ECO:0007669"/>
    <property type="project" value="TreeGrafter"/>
</dbReference>
<dbReference type="GO" id="GO:0046872">
    <property type="term" value="F:metal ion binding"/>
    <property type="evidence" value="ECO:0007669"/>
    <property type="project" value="UniProtKB-KW"/>
</dbReference>
<keyword evidence="4" id="KW-0812">Transmembrane</keyword>
<organism evidence="13 14">
    <name type="scientific">Candida boidinii</name>
    <name type="common">Yeast</name>
    <dbReference type="NCBI Taxonomy" id="5477"/>
    <lineage>
        <taxon>Eukaryota</taxon>
        <taxon>Fungi</taxon>
        <taxon>Dikarya</taxon>
        <taxon>Ascomycota</taxon>
        <taxon>Saccharomycotina</taxon>
        <taxon>Pichiomycetes</taxon>
        <taxon>Pichiales</taxon>
        <taxon>Pichiaceae</taxon>
        <taxon>Ogataea</taxon>
        <taxon>Ogataea/Candida clade</taxon>
    </lineage>
</organism>
<evidence type="ECO:0000256" key="9">
    <source>
        <dbReference type="ARBA" id="ARBA00023136"/>
    </source>
</evidence>
<evidence type="ECO:0000256" key="12">
    <source>
        <dbReference type="RuleBase" id="RU364031"/>
    </source>
</evidence>